<evidence type="ECO:0000256" key="1">
    <source>
        <dbReference type="ARBA" id="ARBA00004167"/>
    </source>
</evidence>
<comment type="subcellular location">
    <subcellularLocation>
        <location evidence="1">Membrane</location>
        <topology evidence="1">Single-pass membrane protein</topology>
    </subcellularLocation>
</comment>
<name>A0A1B7T834_9ASCO</name>
<sequence length="146" mass="16887">MNNTGRVNLFDSTYNSSHTNPFSDKSYHRKSNGNNNQSLDSFNEAPVDFNESLLNQLESQNDEEISSMHLRLKKLKNLSLKMNDEIDFSNNEIINNLNGTFGNTVSKLKDVMGKAKDMADRSRISFKTWLIVFFCVFLLLFYIWIT</sequence>
<gene>
    <name evidence="8" type="ORF">HANVADRAFT_4276</name>
</gene>
<accession>A0A1B7T834</accession>
<evidence type="ECO:0008006" key="10">
    <source>
        <dbReference type="Google" id="ProtNLM"/>
    </source>
</evidence>
<evidence type="ECO:0000313" key="9">
    <source>
        <dbReference type="Proteomes" id="UP000092321"/>
    </source>
</evidence>
<protein>
    <recommendedName>
        <fullName evidence="10">t-SNARE coiled-coil homology domain-containing protein</fullName>
    </recommendedName>
</protein>
<evidence type="ECO:0000313" key="8">
    <source>
        <dbReference type="EMBL" id="OBA24909.1"/>
    </source>
</evidence>
<keyword evidence="2" id="KW-0813">Transport</keyword>
<evidence type="ECO:0000256" key="5">
    <source>
        <dbReference type="ARBA" id="ARBA00023136"/>
    </source>
</evidence>
<evidence type="ECO:0000256" key="6">
    <source>
        <dbReference type="SAM" id="MobiDB-lite"/>
    </source>
</evidence>
<keyword evidence="5 7" id="KW-0472">Membrane</keyword>
<feature type="transmembrane region" description="Helical" evidence="7">
    <location>
        <begin position="124"/>
        <end position="145"/>
    </location>
</feature>
<dbReference type="SUPFAM" id="SSF58038">
    <property type="entry name" value="SNARE fusion complex"/>
    <property type="match status" value="1"/>
</dbReference>
<dbReference type="AlphaFoldDB" id="A0A1B7T834"/>
<reference evidence="9" key="1">
    <citation type="journal article" date="2016" name="Proc. Natl. Acad. Sci. U.S.A.">
        <title>Comparative genomics of biotechnologically important yeasts.</title>
        <authorList>
            <person name="Riley R."/>
            <person name="Haridas S."/>
            <person name="Wolfe K.H."/>
            <person name="Lopes M.R."/>
            <person name="Hittinger C.T."/>
            <person name="Goeker M."/>
            <person name="Salamov A.A."/>
            <person name="Wisecaver J.H."/>
            <person name="Long T.M."/>
            <person name="Calvey C.H."/>
            <person name="Aerts A.L."/>
            <person name="Barry K.W."/>
            <person name="Choi C."/>
            <person name="Clum A."/>
            <person name="Coughlan A.Y."/>
            <person name="Deshpande S."/>
            <person name="Douglass A.P."/>
            <person name="Hanson S.J."/>
            <person name="Klenk H.-P."/>
            <person name="LaButti K.M."/>
            <person name="Lapidus A."/>
            <person name="Lindquist E.A."/>
            <person name="Lipzen A.M."/>
            <person name="Meier-Kolthoff J.P."/>
            <person name="Ohm R.A."/>
            <person name="Otillar R.P."/>
            <person name="Pangilinan J.L."/>
            <person name="Peng Y."/>
            <person name="Rokas A."/>
            <person name="Rosa C.A."/>
            <person name="Scheuner C."/>
            <person name="Sibirny A.A."/>
            <person name="Slot J.C."/>
            <person name="Stielow J.B."/>
            <person name="Sun H."/>
            <person name="Kurtzman C.P."/>
            <person name="Blackwell M."/>
            <person name="Grigoriev I.V."/>
            <person name="Jeffries T.W."/>
        </authorList>
    </citation>
    <scope>NUCLEOTIDE SEQUENCE [LARGE SCALE GENOMIC DNA]</scope>
    <source>
        <strain evidence="9">NRRL Y-1626</strain>
    </source>
</reference>
<feature type="region of interest" description="Disordered" evidence="6">
    <location>
        <begin position="1"/>
        <end position="41"/>
    </location>
</feature>
<dbReference type="PANTHER" id="PTHR12791">
    <property type="entry name" value="GOLGI SNARE BET1-RELATED"/>
    <property type="match status" value="1"/>
</dbReference>
<evidence type="ECO:0000256" key="7">
    <source>
        <dbReference type="SAM" id="Phobius"/>
    </source>
</evidence>
<proteinExistence type="predicted"/>
<dbReference type="Proteomes" id="UP000092321">
    <property type="component" value="Unassembled WGS sequence"/>
</dbReference>
<feature type="compositionally biased region" description="Polar residues" evidence="6">
    <location>
        <begin position="1"/>
        <end position="23"/>
    </location>
</feature>
<comment type="caution">
    <text evidence="8">The sequence shown here is derived from an EMBL/GenBank/DDBJ whole genome shotgun (WGS) entry which is preliminary data.</text>
</comment>
<feature type="compositionally biased region" description="Polar residues" evidence="6">
    <location>
        <begin position="32"/>
        <end position="41"/>
    </location>
</feature>
<evidence type="ECO:0000256" key="3">
    <source>
        <dbReference type="ARBA" id="ARBA00022692"/>
    </source>
</evidence>
<dbReference type="OrthoDB" id="261831at2759"/>
<dbReference type="Gene3D" id="1.20.5.110">
    <property type="match status" value="1"/>
</dbReference>
<dbReference type="GO" id="GO:0016020">
    <property type="term" value="C:membrane"/>
    <property type="evidence" value="ECO:0007669"/>
    <property type="project" value="UniProtKB-SubCell"/>
</dbReference>
<keyword evidence="3 7" id="KW-0812">Transmembrane</keyword>
<organism evidence="8 9">
    <name type="scientific">Hanseniaspora valbyensis NRRL Y-1626</name>
    <dbReference type="NCBI Taxonomy" id="766949"/>
    <lineage>
        <taxon>Eukaryota</taxon>
        <taxon>Fungi</taxon>
        <taxon>Dikarya</taxon>
        <taxon>Ascomycota</taxon>
        <taxon>Saccharomycotina</taxon>
        <taxon>Saccharomycetes</taxon>
        <taxon>Saccharomycodales</taxon>
        <taxon>Saccharomycodaceae</taxon>
        <taxon>Hanseniaspora</taxon>
    </lineage>
</organism>
<evidence type="ECO:0000256" key="4">
    <source>
        <dbReference type="ARBA" id="ARBA00022989"/>
    </source>
</evidence>
<evidence type="ECO:0000256" key="2">
    <source>
        <dbReference type="ARBA" id="ARBA00022448"/>
    </source>
</evidence>
<keyword evidence="9" id="KW-1185">Reference proteome</keyword>
<keyword evidence="4 7" id="KW-1133">Transmembrane helix</keyword>
<dbReference type="EMBL" id="LXPE01000343">
    <property type="protein sequence ID" value="OBA24909.1"/>
    <property type="molecule type" value="Genomic_DNA"/>
</dbReference>